<evidence type="ECO:0000313" key="8">
    <source>
        <dbReference type="Proteomes" id="UP000002382"/>
    </source>
</evidence>
<keyword evidence="3" id="KW-0479">Metal-binding</keyword>
<name>C5CDA5_KOSOT</name>
<dbReference type="Proteomes" id="UP000002382">
    <property type="component" value="Chromosome"/>
</dbReference>
<keyword evidence="1" id="KW-1003">Cell membrane</keyword>
<keyword evidence="5" id="KW-0464">Manganese</keyword>
<dbReference type="GO" id="GO:0046872">
    <property type="term" value="F:metal ion binding"/>
    <property type="evidence" value="ECO:0007669"/>
    <property type="project" value="UniProtKB-KW"/>
</dbReference>
<dbReference type="OrthoDB" id="9773856at2"/>
<dbReference type="PANTHER" id="PTHR34990">
    <property type="entry name" value="UDP-2,3-DIACYLGLUCOSAMINE HYDROLASE-RELATED"/>
    <property type="match status" value="1"/>
</dbReference>
<reference evidence="7 8" key="2">
    <citation type="journal article" date="2011" name="J. Bacteriol.">
        <title>Genome Sequence of Kosmotoga olearia Strain TBF 19.5.1, a Thermophilic Bacterium with a Wide Growth Temperature Range, Isolated from the Troll B Oil Platform in the North Sea.</title>
        <authorList>
            <person name="Swithers K.S."/>
            <person name="Dipippo J.L."/>
            <person name="Bruce D.C."/>
            <person name="Detter C."/>
            <person name="Tapia R."/>
            <person name="Han S."/>
            <person name="Goodwin L.A."/>
            <person name="Han J."/>
            <person name="Woyke T."/>
            <person name="Pitluck S."/>
            <person name="Pennacchio L."/>
            <person name="Nolan M."/>
            <person name="Mikhailova N."/>
            <person name="Land M.L."/>
            <person name="Nesbo C.L."/>
            <person name="Gogarten J.P."/>
            <person name="Noll K.M."/>
        </authorList>
    </citation>
    <scope>NUCLEOTIDE SEQUENCE [LARGE SCALE GENOMIC DNA]</scope>
    <source>
        <strain evidence="8">ATCC BAA-1733 / DSM 21960 / TBF 19.5.1</strain>
    </source>
</reference>
<dbReference type="SUPFAM" id="SSF56300">
    <property type="entry name" value="Metallo-dependent phosphatases"/>
    <property type="match status" value="1"/>
</dbReference>
<sequence length="313" mass="35909">MGNIVIVSDLHIGDRSKADDFFTSGNYLEFIRFVKWIEQNDSIDKLIIAGDLFELWQCKIEKALQMYIDVWKAFIRLTKSNKEVIYVPGNHDSLPFAKLAYKAAPFPIGSLKLTDQTDLDQKKKLIFPYYMESNLWIEHGHRFDKYNHASSELAGGSKGLLGRFIAKVVGIAERSISKDIDEKLWDIYESTSEVFRSLKEKLTNPFYQVADNIQSYITPSSDKYQGNLEEYAEGAYKLGEDVLKKSKDISKVFIVFGHTHKPLLRKIDNHIIYANAGSWVEKTATFCLFDPSTNSINLYEWNDGKAMKIDQLS</sequence>
<keyword evidence="4" id="KW-0472">Membrane</keyword>
<feature type="domain" description="Calcineurin-like phosphoesterase" evidence="6">
    <location>
        <begin position="3"/>
        <end position="262"/>
    </location>
</feature>
<dbReference type="InterPro" id="IPR004843">
    <property type="entry name" value="Calcineurin-like_PHP"/>
</dbReference>
<gene>
    <name evidence="7" type="ordered locus">Kole_1273</name>
</gene>
<dbReference type="GO" id="GO:0008758">
    <property type="term" value="F:UDP-2,3-diacylglucosamine hydrolase activity"/>
    <property type="evidence" value="ECO:0007669"/>
    <property type="project" value="TreeGrafter"/>
</dbReference>
<dbReference type="Pfam" id="PF00149">
    <property type="entry name" value="Metallophos"/>
    <property type="match status" value="1"/>
</dbReference>
<dbReference type="GO" id="GO:0009245">
    <property type="term" value="P:lipid A biosynthetic process"/>
    <property type="evidence" value="ECO:0007669"/>
    <property type="project" value="TreeGrafter"/>
</dbReference>
<dbReference type="GO" id="GO:0016020">
    <property type="term" value="C:membrane"/>
    <property type="evidence" value="ECO:0007669"/>
    <property type="project" value="GOC"/>
</dbReference>
<dbReference type="RefSeq" id="WP_015868623.1">
    <property type="nucleotide sequence ID" value="NC_012785.1"/>
</dbReference>
<dbReference type="AlphaFoldDB" id="C5CDA5"/>
<dbReference type="EMBL" id="CP001634">
    <property type="protein sequence ID" value="ACR79968.1"/>
    <property type="molecule type" value="Genomic_DNA"/>
</dbReference>
<dbReference type="HOGENOM" id="CLU_885473_0_0_0"/>
<accession>C5CDA5</accession>
<evidence type="ECO:0000313" key="7">
    <source>
        <dbReference type="EMBL" id="ACR79968.1"/>
    </source>
</evidence>
<dbReference type="eggNOG" id="COG2908">
    <property type="taxonomic scope" value="Bacteria"/>
</dbReference>
<dbReference type="Gene3D" id="3.60.21.10">
    <property type="match status" value="1"/>
</dbReference>
<evidence type="ECO:0000256" key="5">
    <source>
        <dbReference type="ARBA" id="ARBA00023211"/>
    </source>
</evidence>
<dbReference type="KEGG" id="kol:Kole_1273"/>
<evidence type="ECO:0000256" key="1">
    <source>
        <dbReference type="ARBA" id="ARBA00022475"/>
    </source>
</evidence>
<reference evidence="7 8" key="1">
    <citation type="submission" date="2009-06" db="EMBL/GenBank/DDBJ databases">
        <title>Complete sequence of Thermotogales bacterium TBF 19.5.1.</title>
        <authorList>
            <consortium name="US DOE Joint Genome Institute"/>
            <person name="Lucas S."/>
            <person name="Copeland A."/>
            <person name="Lapidus A."/>
            <person name="Glavina del Rio T."/>
            <person name="Tice H."/>
            <person name="Bruce D."/>
            <person name="Goodwin L."/>
            <person name="Pitluck S."/>
            <person name="Chertkov O."/>
            <person name="Brettin T."/>
            <person name="Detter J.C."/>
            <person name="Han C."/>
            <person name="Schmutz J."/>
            <person name="Larimer F."/>
            <person name="Land M."/>
            <person name="Hauser L."/>
            <person name="Kyrpides N."/>
            <person name="Ovchinnikova G."/>
            <person name="Noll K."/>
        </authorList>
    </citation>
    <scope>NUCLEOTIDE SEQUENCE [LARGE SCALE GENOMIC DNA]</scope>
    <source>
        <strain evidence="8">ATCC BAA-1733 / DSM 21960 / TBF 19.5.1</strain>
    </source>
</reference>
<proteinExistence type="predicted"/>
<keyword evidence="8" id="KW-1185">Reference proteome</keyword>
<evidence type="ECO:0000256" key="4">
    <source>
        <dbReference type="ARBA" id="ARBA00023136"/>
    </source>
</evidence>
<evidence type="ECO:0000259" key="6">
    <source>
        <dbReference type="Pfam" id="PF00149"/>
    </source>
</evidence>
<protein>
    <submittedName>
        <fullName evidence="7">Metallophosphoesterase</fullName>
    </submittedName>
</protein>
<keyword evidence="2" id="KW-0997">Cell inner membrane</keyword>
<evidence type="ECO:0000256" key="2">
    <source>
        <dbReference type="ARBA" id="ARBA00022519"/>
    </source>
</evidence>
<dbReference type="PANTHER" id="PTHR34990:SF2">
    <property type="entry name" value="BLL8164 PROTEIN"/>
    <property type="match status" value="1"/>
</dbReference>
<organism evidence="7 8">
    <name type="scientific">Kosmotoga olearia (strain ATCC BAA-1733 / DSM 21960 / TBF 19.5.1)</name>
    <dbReference type="NCBI Taxonomy" id="521045"/>
    <lineage>
        <taxon>Bacteria</taxon>
        <taxon>Thermotogati</taxon>
        <taxon>Thermotogota</taxon>
        <taxon>Thermotogae</taxon>
        <taxon>Kosmotogales</taxon>
        <taxon>Kosmotogaceae</taxon>
        <taxon>Kosmotoga</taxon>
    </lineage>
</organism>
<dbReference type="InterPro" id="IPR029052">
    <property type="entry name" value="Metallo-depent_PP-like"/>
</dbReference>
<dbReference type="InterPro" id="IPR043461">
    <property type="entry name" value="LpxH-like"/>
</dbReference>
<evidence type="ECO:0000256" key="3">
    <source>
        <dbReference type="ARBA" id="ARBA00022723"/>
    </source>
</evidence>